<dbReference type="EMBL" id="AVOT02028457">
    <property type="protein sequence ID" value="MBW0520949.1"/>
    <property type="molecule type" value="Genomic_DNA"/>
</dbReference>
<dbReference type="PANTHER" id="PTHR37984">
    <property type="entry name" value="PROTEIN CBG26694"/>
    <property type="match status" value="1"/>
</dbReference>
<feature type="domain" description="Integrase catalytic" evidence="2">
    <location>
        <begin position="1"/>
        <end position="152"/>
    </location>
</feature>
<reference evidence="3" key="1">
    <citation type="submission" date="2021-03" db="EMBL/GenBank/DDBJ databases">
        <title>Draft genome sequence of rust myrtle Austropuccinia psidii MF-1, a brazilian biotype.</title>
        <authorList>
            <person name="Quecine M.C."/>
            <person name="Pachon D.M.R."/>
            <person name="Bonatelli M.L."/>
            <person name="Correr F.H."/>
            <person name="Franceschini L.M."/>
            <person name="Leite T.F."/>
            <person name="Margarido G.R.A."/>
            <person name="Almeida C.A."/>
            <person name="Ferrarezi J.A."/>
            <person name="Labate C.A."/>
        </authorList>
    </citation>
    <scope>NUCLEOTIDE SEQUENCE</scope>
    <source>
        <strain evidence="3">MF-1</strain>
    </source>
</reference>
<accession>A0A9Q3EGN9</accession>
<dbReference type="InterPro" id="IPR012337">
    <property type="entry name" value="RNaseH-like_sf"/>
</dbReference>
<dbReference type="PANTHER" id="PTHR37984:SF5">
    <property type="entry name" value="PROTEIN NYNRIN-LIKE"/>
    <property type="match status" value="1"/>
</dbReference>
<keyword evidence="1" id="KW-0694">RNA-binding</keyword>
<dbReference type="OrthoDB" id="2505288at2759"/>
<comment type="caution">
    <text evidence="3">The sequence shown here is derived from an EMBL/GenBank/DDBJ whole genome shotgun (WGS) entry which is preliminary data.</text>
</comment>
<dbReference type="InterPro" id="IPR050951">
    <property type="entry name" value="Retrovirus_Pol_polyprotein"/>
</dbReference>
<dbReference type="AlphaFoldDB" id="A0A9Q3EGN9"/>
<gene>
    <name evidence="3" type="ORF">O181_060664</name>
</gene>
<dbReference type="PROSITE" id="PS50994">
    <property type="entry name" value="INTEGRASE"/>
    <property type="match status" value="1"/>
</dbReference>
<evidence type="ECO:0000259" key="2">
    <source>
        <dbReference type="PROSITE" id="PS50994"/>
    </source>
</evidence>
<evidence type="ECO:0000256" key="1">
    <source>
        <dbReference type="ARBA" id="ARBA00022884"/>
    </source>
</evidence>
<dbReference type="InterPro" id="IPR001584">
    <property type="entry name" value="Integrase_cat-core"/>
</dbReference>
<dbReference type="InterPro" id="IPR036397">
    <property type="entry name" value="RNaseH_sf"/>
</dbReference>
<dbReference type="Gene3D" id="3.30.420.10">
    <property type="entry name" value="Ribonuclease H-like superfamily/Ribonuclease H"/>
    <property type="match status" value="1"/>
</dbReference>
<name>A0A9Q3EGN9_9BASI</name>
<dbReference type="GO" id="GO:0005634">
    <property type="term" value="C:nucleus"/>
    <property type="evidence" value="ECO:0007669"/>
    <property type="project" value="UniProtKB-ARBA"/>
</dbReference>
<dbReference type="GO" id="GO:0015074">
    <property type="term" value="P:DNA integration"/>
    <property type="evidence" value="ECO:0007669"/>
    <property type="project" value="InterPro"/>
</dbReference>
<sequence length="182" mass="21021">MVHFFYHSILVIVDRFSKIAAFIPTKSPITSLDLANLFIKDIFSKHGLPSRIVSDRGSIFDSSFWTNLSQQLKISRDLSTAYHSETDLQKERPNQILENYLWMYVSYHQDDWNTWLPLARFAYNNSDPSSTKQSLFFTAYGRDPQFDSVHITQDTPDGKLCTKIQLVQQDVTRGYLVSIVGD</sequence>
<protein>
    <recommendedName>
        <fullName evidence="2">Integrase catalytic domain-containing protein</fullName>
    </recommendedName>
</protein>
<proteinExistence type="predicted"/>
<dbReference type="GO" id="GO:0003723">
    <property type="term" value="F:RNA binding"/>
    <property type="evidence" value="ECO:0007669"/>
    <property type="project" value="UniProtKB-KW"/>
</dbReference>
<evidence type="ECO:0000313" key="4">
    <source>
        <dbReference type="Proteomes" id="UP000765509"/>
    </source>
</evidence>
<dbReference type="Proteomes" id="UP000765509">
    <property type="component" value="Unassembled WGS sequence"/>
</dbReference>
<keyword evidence="4" id="KW-1185">Reference proteome</keyword>
<dbReference type="SUPFAM" id="SSF53098">
    <property type="entry name" value="Ribonuclease H-like"/>
    <property type="match status" value="1"/>
</dbReference>
<evidence type="ECO:0000313" key="3">
    <source>
        <dbReference type="EMBL" id="MBW0520949.1"/>
    </source>
</evidence>
<organism evidence="3 4">
    <name type="scientific">Austropuccinia psidii MF-1</name>
    <dbReference type="NCBI Taxonomy" id="1389203"/>
    <lineage>
        <taxon>Eukaryota</taxon>
        <taxon>Fungi</taxon>
        <taxon>Dikarya</taxon>
        <taxon>Basidiomycota</taxon>
        <taxon>Pucciniomycotina</taxon>
        <taxon>Pucciniomycetes</taxon>
        <taxon>Pucciniales</taxon>
        <taxon>Sphaerophragmiaceae</taxon>
        <taxon>Austropuccinia</taxon>
    </lineage>
</organism>